<keyword evidence="10" id="KW-1185">Reference proteome</keyword>
<evidence type="ECO:0000313" key="10">
    <source>
        <dbReference type="Proteomes" id="UP001633002"/>
    </source>
</evidence>
<accession>A0ABD3I230</accession>
<evidence type="ECO:0000256" key="3">
    <source>
        <dbReference type="ARBA" id="ARBA00023043"/>
    </source>
</evidence>
<dbReference type="PROSITE" id="PS51228">
    <property type="entry name" value="ACB_2"/>
    <property type="match status" value="1"/>
</dbReference>
<name>A0ABD3I230_9MARC</name>
<dbReference type="GO" id="GO:0000062">
    <property type="term" value="F:fatty-acyl-CoA binding"/>
    <property type="evidence" value="ECO:0007669"/>
    <property type="project" value="UniProtKB-ARBA"/>
</dbReference>
<feature type="compositionally biased region" description="Basic and acidic residues" evidence="6">
    <location>
        <begin position="147"/>
        <end position="185"/>
    </location>
</feature>
<evidence type="ECO:0000256" key="2">
    <source>
        <dbReference type="ARBA" id="ARBA00022737"/>
    </source>
</evidence>
<dbReference type="Pfam" id="PF00887">
    <property type="entry name" value="ACBP"/>
    <property type="match status" value="1"/>
</dbReference>
<organism evidence="9 10">
    <name type="scientific">Riccia sorocarpa</name>
    <dbReference type="NCBI Taxonomy" id="122646"/>
    <lineage>
        <taxon>Eukaryota</taxon>
        <taxon>Viridiplantae</taxon>
        <taxon>Streptophyta</taxon>
        <taxon>Embryophyta</taxon>
        <taxon>Marchantiophyta</taxon>
        <taxon>Marchantiopsida</taxon>
        <taxon>Marchantiidae</taxon>
        <taxon>Marchantiales</taxon>
        <taxon>Ricciaceae</taxon>
        <taxon>Riccia</taxon>
    </lineage>
</organism>
<evidence type="ECO:0000256" key="6">
    <source>
        <dbReference type="SAM" id="MobiDB-lite"/>
    </source>
</evidence>
<dbReference type="Pfam" id="PF12796">
    <property type="entry name" value="Ank_2"/>
    <property type="match status" value="1"/>
</dbReference>
<evidence type="ECO:0000256" key="4">
    <source>
        <dbReference type="ARBA" id="ARBA00023121"/>
    </source>
</evidence>
<protein>
    <recommendedName>
        <fullName evidence="8">ACB domain-containing protein</fullName>
    </recommendedName>
</protein>
<dbReference type="Gene3D" id="1.20.80.10">
    <property type="match status" value="1"/>
</dbReference>
<dbReference type="SUPFAM" id="SSF47027">
    <property type="entry name" value="Acyl-CoA binding protein"/>
    <property type="match status" value="1"/>
</dbReference>
<feature type="domain" description="ACB" evidence="8">
    <location>
        <begin position="206"/>
        <end position="295"/>
    </location>
</feature>
<keyword evidence="7" id="KW-0472">Membrane</keyword>
<evidence type="ECO:0000259" key="8">
    <source>
        <dbReference type="PROSITE" id="PS51228"/>
    </source>
</evidence>
<evidence type="ECO:0000313" key="9">
    <source>
        <dbReference type="EMBL" id="KAL3697785.1"/>
    </source>
</evidence>
<dbReference type="PRINTS" id="PR00689">
    <property type="entry name" value="ACOABINDINGP"/>
</dbReference>
<dbReference type="InterPro" id="IPR002110">
    <property type="entry name" value="Ankyrin_rpt"/>
</dbReference>
<sequence>MADWQEAVQASVIALIFAFMVAKLVSVVISFRGENLRLERGSIERSLLSEVSEGDELLGEESDSSSDQDANSREIEQSEDFAGPVGRGEKEEISLRDLGDEEPGLSEPFLEQKNSPKSGETALHSLVEEKLVQENQEGTSHVQPEAVLKEEEDKGTDYIVEKEVVQPEVSDKPRNDEEGKTDKNSAKGLGDVSDSDDWEGVESSELEELFGAAATFVATQAVGPGLKVSNEDQLLLYGLYKCATEGPCRTTQPPAYRMSARAKWNAWQKLGDIGPEEAMNRYIALVSKMSPDWNKALPKAEDQGESSTDVGDAVQRGGMGGPVFSSLMMNEEGGDEEGTLEPIHVSAREGDVAGLSQQIENGTTINLQDSDGRTALHWAADRGHLSAVELLIQKGAEIHSKDVEGQTALHYAVTCEQEEIAKYLVSKGADPAVPDNEGVTPLSSRPPQWSWMQSIS</sequence>
<feature type="compositionally biased region" description="Acidic residues" evidence="6">
    <location>
        <begin position="52"/>
        <end position="66"/>
    </location>
</feature>
<keyword evidence="4" id="KW-0446">Lipid-binding</keyword>
<feature type="transmembrane region" description="Helical" evidence="7">
    <location>
        <begin position="12"/>
        <end position="31"/>
    </location>
</feature>
<feature type="compositionally biased region" description="Polar residues" evidence="6">
    <location>
        <begin position="441"/>
        <end position="456"/>
    </location>
</feature>
<keyword evidence="7" id="KW-0812">Transmembrane</keyword>
<proteinExistence type="inferred from homology"/>
<dbReference type="Proteomes" id="UP001633002">
    <property type="component" value="Unassembled WGS sequence"/>
</dbReference>
<feature type="compositionally biased region" description="Basic and acidic residues" evidence="6">
    <location>
        <begin position="87"/>
        <end position="98"/>
    </location>
</feature>
<evidence type="ECO:0000256" key="5">
    <source>
        <dbReference type="PROSITE-ProRule" id="PRU00023"/>
    </source>
</evidence>
<feature type="compositionally biased region" description="Polar residues" evidence="6">
    <location>
        <begin position="133"/>
        <end position="142"/>
    </location>
</feature>
<dbReference type="EMBL" id="JBJQOH010000002">
    <property type="protein sequence ID" value="KAL3697785.1"/>
    <property type="molecule type" value="Genomic_DNA"/>
</dbReference>
<feature type="compositionally biased region" description="Acidic residues" evidence="6">
    <location>
        <begin position="193"/>
        <end position="202"/>
    </location>
</feature>
<dbReference type="PRINTS" id="PR01415">
    <property type="entry name" value="ANKYRIN"/>
</dbReference>
<feature type="region of interest" description="Disordered" evidence="6">
    <location>
        <begin position="133"/>
        <end position="202"/>
    </location>
</feature>
<comment type="caution">
    <text evidence="9">The sequence shown here is derived from an EMBL/GenBank/DDBJ whole genome shotgun (WGS) entry which is preliminary data.</text>
</comment>
<dbReference type="PANTHER" id="PTHR24119">
    <property type="entry name" value="ACYL-COA-BINDING DOMAIN-CONTAINING PROTEIN 6"/>
    <property type="match status" value="1"/>
</dbReference>
<feature type="repeat" description="ANK" evidence="5">
    <location>
        <begin position="371"/>
        <end position="403"/>
    </location>
</feature>
<dbReference type="PANTHER" id="PTHR24119:SF0">
    <property type="entry name" value="ACYL-COA-BINDING DOMAIN-CONTAINING PROTEIN 6"/>
    <property type="match status" value="1"/>
</dbReference>
<dbReference type="InterPro" id="IPR035984">
    <property type="entry name" value="Acyl-CoA-binding_sf"/>
</dbReference>
<feature type="repeat" description="ANK" evidence="5">
    <location>
        <begin position="404"/>
        <end position="436"/>
    </location>
</feature>
<dbReference type="PROSITE" id="PS50297">
    <property type="entry name" value="ANK_REP_REGION"/>
    <property type="match status" value="2"/>
</dbReference>
<keyword evidence="2" id="KW-0677">Repeat</keyword>
<evidence type="ECO:0000256" key="1">
    <source>
        <dbReference type="ARBA" id="ARBA00005567"/>
    </source>
</evidence>
<reference evidence="9 10" key="1">
    <citation type="submission" date="2024-09" db="EMBL/GenBank/DDBJ databases">
        <title>Chromosome-scale assembly of Riccia sorocarpa.</title>
        <authorList>
            <person name="Paukszto L."/>
        </authorList>
    </citation>
    <scope>NUCLEOTIDE SEQUENCE [LARGE SCALE GENOMIC DNA]</scope>
    <source>
        <strain evidence="9">LP-2024</strain>
        <tissue evidence="9">Aerial parts of the thallus</tissue>
    </source>
</reference>
<dbReference type="PROSITE" id="PS50088">
    <property type="entry name" value="ANK_REPEAT"/>
    <property type="match status" value="2"/>
</dbReference>
<dbReference type="SMART" id="SM00248">
    <property type="entry name" value="ANK"/>
    <property type="match status" value="3"/>
</dbReference>
<dbReference type="InterPro" id="IPR014352">
    <property type="entry name" value="FERM/acyl-CoA-bd_prot_sf"/>
</dbReference>
<keyword evidence="3 5" id="KW-0040">ANK repeat</keyword>
<dbReference type="InterPro" id="IPR036770">
    <property type="entry name" value="Ankyrin_rpt-contain_sf"/>
</dbReference>
<gene>
    <name evidence="9" type="ORF">R1sor_011861</name>
</gene>
<dbReference type="SUPFAM" id="SSF48403">
    <property type="entry name" value="Ankyrin repeat"/>
    <property type="match status" value="1"/>
</dbReference>
<comment type="similarity">
    <text evidence="1">Belongs to the ACBP family.</text>
</comment>
<evidence type="ECO:0000256" key="7">
    <source>
        <dbReference type="SAM" id="Phobius"/>
    </source>
</evidence>
<feature type="region of interest" description="Disordered" evidence="6">
    <location>
        <begin position="51"/>
        <end position="118"/>
    </location>
</feature>
<dbReference type="InterPro" id="IPR000582">
    <property type="entry name" value="Acyl-CoA-binding_protein"/>
</dbReference>
<dbReference type="Gene3D" id="1.25.40.20">
    <property type="entry name" value="Ankyrin repeat-containing domain"/>
    <property type="match status" value="2"/>
</dbReference>
<feature type="region of interest" description="Disordered" evidence="6">
    <location>
        <begin position="429"/>
        <end position="456"/>
    </location>
</feature>
<keyword evidence="7" id="KW-1133">Transmembrane helix</keyword>
<dbReference type="AlphaFoldDB" id="A0ABD3I230"/>